<dbReference type="PANTHER" id="PTHR21666:SF285">
    <property type="entry name" value="M23 FAMILY METALLOPEPTIDASE"/>
    <property type="match status" value="1"/>
</dbReference>
<reference evidence="3 4" key="1">
    <citation type="journal article" date="2010" name="Stand. Genomic Sci.">
        <title>Complete genome sequence of Desulfarculus baarsii type strain (2st14).</title>
        <authorList>
            <person name="Sun H."/>
            <person name="Spring S."/>
            <person name="Lapidus A."/>
            <person name="Davenport K."/>
            <person name="Del Rio T.G."/>
            <person name="Tice H."/>
            <person name="Nolan M."/>
            <person name="Copeland A."/>
            <person name="Cheng J.F."/>
            <person name="Lucas S."/>
            <person name="Tapia R."/>
            <person name="Goodwin L."/>
            <person name="Pitluck S."/>
            <person name="Ivanova N."/>
            <person name="Pagani I."/>
            <person name="Mavromatis K."/>
            <person name="Ovchinnikova G."/>
            <person name="Pati A."/>
            <person name="Chen A."/>
            <person name="Palaniappan K."/>
            <person name="Hauser L."/>
            <person name="Chang Y.J."/>
            <person name="Jeffries C.D."/>
            <person name="Detter J.C."/>
            <person name="Han C."/>
            <person name="Rohde M."/>
            <person name="Brambilla E."/>
            <person name="Goker M."/>
            <person name="Woyke T."/>
            <person name="Bristow J."/>
            <person name="Eisen J.A."/>
            <person name="Markowitz V."/>
            <person name="Hugenholtz P."/>
            <person name="Kyrpides N.C."/>
            <person name="Klenk H.P."/>
            <person name="Land M."/>
        </authorList>
    </citation>
    <scope>NUCLEOTIDE SEQUENCE [LARGE SCALE GENOMIC DNA]</scope>
    <source>
        <strain evidence="4">ATCC 33931 / DSM 2075 / LMG 7858 / VKM B-1802 / 2st14</strain>
    </source>
</reference>
<dbReference type="Gene3D" id="2.70.70.10">
    <property type="entry name" value="Glucose Permease (Domain IIA)"/>
    <property type="match status" value="1"/>
</dbReference>
<dbReference type="CDD" id="cd12797">
    <property type="entry name" value="M23_peptidase"/>
    <property type="match status" value="1"/>
</dbReference>
<feature type="domain" description="M23ase beta-sheet core" evidence="2">
    <location>
        <begin position="180"/>
        <end position="274"/>
    </location>
</feature>
<dbReference type="Pfam" id="PF01551">
    <property type="entry name" value="Peptidase_M23"/>
    <property type="match status" value="1"/>
</dbReference>
<keyword evidence="4" id="KW-1185">Reference proteome</keyword>
<dbReference type="InterPro" id="IPR011055">
    <property type="entry name" value="Dup_hybrid_motif"/>
</dbReference>
<name>E1QL30_DESB2</name>
<accession>E1QL30</accession>
<dbReference type="STRING" id="644282.Deba_1930"/>
<proteinExistence type="predicted"/>
<dbReference type="GO" id="GO:0004222">
    <property type="term" value="F:metalloendopeptidase activity"/>
    <property type="evidence" value="ECO:0007669"/>
    <property type="project" value="TreeGrafter"/>
</dbReference>
<protein>
    <submittedName>
        <fullName evidence="3">Peptidase M23</fullName>
    </submittedName>
</protein>
<dbReference type="Gene3D" id="2.60.40.1590">
    <property type="entry name" value="Peptidoglycan hydrolase domains"/>
    <property type="match status" value="1"/>
</dbReference>
<dbReference type="AlphaFoldDB" id="E1QL30"/>
<evidence type="ECO:0000256" key="1">
    <source>
        <dbReference type="SAM" id="SignalP"/>
    </source>
</evidence>
<feature type="chain" id="PRO_5003150466" evidence="1">
    <location>
        <begin position="24"/>
        <end position="291"/>
    </location>
</feature>
<dbReference type="eggNOG" id="COG0739">
    <property type="taxonomic scope" value="Bacteria"/>
</dbReference>
<keyword evidence="1" id="KW-0732">Signal</keyword>
<evidence type="ECO:0000313" key="3">
    <source>
        <dbReference type="EMBL" id="ADK85295.1"/>
    </source>
</evidence>
<dbReference type="InterPro" id="IPR050570">
    <property type="entry name" value="Cell_wall_metabolism_enzyme"/>
</dbReference>
<dbReference type="PANTHER" id="PTHR21666">
    <property type="entry name" value="PEPTIDASE-RELATED"/>
    <property type="match status" value="1"/>
</dbReference>
<gene>
    <name evidence="3" type="ordered locus">Deba_1930</name>
</gene>
<dbReference type="Proteomes" id="UP000009047">
    <property type="component" value="Chromosome"/>
</dbReference>
<dbReference type="InterPro" id="IPR016047">
    <property type="entry name" value="M23ase_b-sheet_dom"/>
</dbReference>
<dbReference type="EMBL" id="CP002085">
    <property type="protein sequence ID" value="ADK85295.1"/>
    <property type="molecule type" value="Genomic_DNA"/>
</dbReference>
<feature type="signal peptide" evidence="1">
    <location>
        <begin position="1"/>
        <end position="23"/>
    </location>
</feature>
<evidence type="ECO:0000313" key="4">
    <source>
        <dbReference type="Proteomes" id="UP000009047"/>
    </source>
</evidence>
<dbReference type="KEGG" id="dbr:Deba_1930"/>
<evidence type="ECO:0000259" key="2">
    <source>
        <dbReference type="Pfam" id="PF01551"/>
    </source>
</evidence>
<dbReference type="HOGENOM" id="CLU_029425_5_1_7"/>
<sequence>MVNRLALSLMLAFFVLCPGPAAAQMIHIWPTPLGKGQPAMVTACLRGSPARAEVEFLGRKTPLQRGARGCYYAVVAAPLDAPLGRQTLRVFADGRQAAAALITVKAMDYGVRRITVHKKFDDLSPAELEKYKKDQAKIAAAYSRRTPERYWSGPFIRPVPGVVVSKFGRRSVVNGVEKLPHSGVDLRAATGEPVKATAAGVVAVALDHYFGGQTIIIDHGQGVVSRYLHLSAMLVKEGQRVAKGQIIAEVGATGRVTGPHLDFGVGVGGARIDPLAWLELSRRYAAALEAN</sequence>
<dbReference type="SUPFAM" id="SSF51261">
    <property type="entry name" value="Duplicated hybrid motif"/>
    <property type="match status" value="1"/>
</dbReference>
<organism evidence="3 4">
    <name type="scientific">Desulfarculus baarsii (strain ATCC 33931 / DSM 2075 / LMG 7858 / VKM B-1802 / 2st14)</name>
    <dbReference type="NCBI Taxonomy" id="644282"/>
    <lineage>
        <taxon>Bacteria</taxon>
        <taxon>Pseudomonadati</taxon>
        <taxon>Thermodesulfobacteriota</taxon>
        <taxon>Desulfarculia</taxon>
        <taxon>Desulfarculales</taxon>
        <taxon>Desulfarculaceae</taxon>
        <taxon>Desulfarculus</taxon>
    </lineage>
</organism>